<accession>A0A6N7Y607</accession>
<feature type="domain" description="RNA polymerase sigma-70 region 4" evidence="1">
    <location>
        <begin position="37"/>
        <end position="85"/>
    </location>
</feature>
<evidence type="ECO:0000313" key="3">
    <source>
        <dbReference type="Proteomes" id="UP000469523"/>
    </source>
</evidence>
<sequence length="96" mass="11201">MLRNRKRELSFMEINYYILADTSKANVEDTVLISILIKSLPKKQRDIIIMKYIYELSDMDIAKILGISRQAVNRLKNRALNNLRKFFLEEGGHSIG</sequence>
<comment type="caution">
    <text evidence="2">The sequence shown here is derived from an EMBL/GenBank/DDBJ whole genome shotgun (WGS) entry which is preliminary data.</text>
</comment>
<dbReference type="AlphaFoldDB" id="A0A6N7Y607"/>
<dbReference type="GO" id="GO:0003700">
    <property type="term" value="F:DNA-binding transcription factor activity"/>
    <property type="evidence" value="ECO:0007669"/>
    <property type="project" value="InterPro"/>
</dbReference>
<keyword evidence="3" id="KW-1185">Reference proteome</keyword>
<dbReference type="Pfam" id="PF04545">
    <property type="entry name" value="Sigma70_r4"/>
    <property type="match status" value="1"/>
</dbReference>
<dbReference type="InterPro" id="IPR007630">
    <property type="entry name" value="RNA_pol_sigma70_r4"/>
</dbReference>
<organism evidence="2 3">
    <name type="scientific">Tissierella pigra</name>
    <dbReference type="NCBI Taxonomy" id="2607614"/>
    <lineage>
        <taxon>Bacteria</taxon>
        <taxon>Bacillati</taxon>
        <taxon>Bacillota</taxon>
        <taxon>Tissierellia</taxon>
        <taxon>Tissierellales</taxon>
        <taxon>Tissierellaceae</taxon>
        <taxon>Tissierella</taxon>
    </lineage>
</organism>
<dbReference type="EMBL" id="VUNQ01000079">
    <property type="protein sequence ID" value="MSU03490.1"/>
    <property type="molecule type" value="Genomic_DNA"/>
</dbReference>
<dbReference type="GO" id="GO:0006352">
    <property type="term" value="P:DNA-templated transcription initiation"/>
    <property type="evidence" value="ECO:0007669"/>
    <property type="project" value="InterPro"/>
</dbReference>
<dbReference type="SUPFAM" id="SSF88659">
    <property type="entry name" value="Sigma3 and sigma4 domains of RNA polymerase sigma factors"/>
    <property type="match status" value="1"/>
</dbReference>
<reference evidence="2 3" key="1">
    <citation type="submission" date="2019-09" db="EMBL/GenBank/DDBJ databases">
        <title>In-depth cultivation of the pig gut microbiome towards novel bacterial diversity and tailored functional studies.</title>
        <authorList>
            <person name="Wylensek D."/>
            <person name="Hitch T.C.A."/>
            <person name="Clavel T."/>
        </authorList>
    </citation>
    <scope>NUCLEOTIDE SEQUENCE [LARGE SCALE GENOMIC DNA]</scope>
    <source>
        <strain evidence="2 3">WCA3-693-APC-4?</strain>
    </source>
</reference>
<evidence type="ECO:0000313" key="2">
    <source>
        <dbReference type="EMBL" id="MSU03490.1"/>
    </source>
</evidence>
<evidence type="ECO:0000259" key="1">
    <source>
        <dbReference type="Pfam" id="PF04545"/>
    </source>
</evidence>
<dbReference type="CDD" id="cd06171">
    <property type="entry name" value="Sigma70_r4"/>
    <property type="match status" value="1"/>
</dbReference>
<dbReference type="Proteomes" id="UP000469523">
    <property type="component" value="Unassembled WGS sequence"/>
</dbReference>
<dbReference type="InterPro" id="IPR036388">
    <property type="entry name" value="WH-like_DNA-bd_sf"/>
</dbReference>
<dbReference type="InterPro" id="IPR013324">
    <property type="entry name" value="RNA_pol_sigma_r3/r4-like"/>
</dbReference>
<protein>
    <submittedName>
        <fullName evidence="2">Sigma-70 family RNA polymerase sigma factor</fullName>
    </submittedName>
</protein>
<name>A0A6N7Y607_9FIRM</name>
<dbReference type="Gene3D" id="1.10.10.10">
    <property type="entry name" value="Winged helix-like DNA-binding domain superfamily/Winged helix DNA-binding domain"/>
    <property type="match status" value="1"/>
</dbReference>
<gene>
    <name evidence="2" type="ORF">FYJ83_18700</name>
</gene>
<proteinExistence type="predicted"/>